<gene>
    <name evidence="9" type="ORF">OTU49_015630</name>
</gene>
<comment type="catalytic activity">
    <reaction evidence="7">
        <text>N(6)-methyl-AMP + H2O + H(+) = IMP + methylamine</text>
        <dbReference type="Rhea" id="RHEA:16001"/>
        <dbReference type="ChEBI" id="CHEBI:15377"/>
        <dbReference type="ChEBI" id="CHEBI:15378"/>
        <dbReference type="ChEBI" id="CHEBI:58053"/>
        <dbReference type="ChEBI" id="CHEBI:59338"/>
        <dbReference type="ChEBI" id="CHEBI:144842"/>
    </reaction>
    <physiologicalReaction direction="left-to-right" evidence="7">
        <dbReference type="Rhea" id="RHEA:16002"/>
    </physiologicalReaction>
</comment>
<keyword evidence="6" id="KW-0546">Nucleotide metabolism</keyword>
<dbReference type="EMBL" id="JARKIK010000010">
    <property type="protein sequence ID" value="KAK8749002.1"/>
    <property type="molecule type" value="Genomic_DNA"/>
</dbReference>
<keyword evidence="3" id="KW-0479">Metal-binding</keyword>
<feature type="domain" description="Adenosine deaminase" evidence="8">
    <location>
        <begin position="64"/>
        <end position="278"/>
    </location>
</feature>
<dbReference type="GO" id="GO:0006154">
    <property type="term" value="P:adenosine catabolic process"/>
    <property type="evidence" value="ECO:0007669"/>
    <property type="project" value="TreeGrafter"/>
</dbReference>
<evidence type="ECO:0000256" key="7">
    <source>
        <dbReference type="ARBA" id="ARBA00048787"/>
    </source>
</evidence>
<dbReference type="PANTHER" id="PTHR11409">
    <property type="entry name" value="ADENOSINE DEAMINASE"/>
    <property type="match status" value="1"/>
</dbReference>
<dbReference type="SUPFAM" id="SSF51556">
    <property type="entry name" value="Metallo-dependent hydrolases"/>
    <property type="match status" value="1"/>
</dbReference>
<dbReference type="Pfam" id="PF00962">
    <property type="entry name" value="A_deaminase"/>
    <property type="match status" value="1"/>
</dbReference>
<dbReference type="PANTHER" id="PTHR11409:SF42">
    <property type="entry name" value="ADENOSINE DEAMINASE-LIKE PROTEIN"/>
    <property type="match status" value="1"/>
</dbReference>
<name>A0AAW0XYW6_CHEQU</name>
<accession>A0AAW0XYW6</accession>
<dbReference type="GO" id="GO:0009117">
    <property type="term" value="P:nucleotide metabolic process"/>
    <property type="evidence" value="ECO:0007669"/>
    <property type="project" value="UniProtKB-KW"/>
</dbReference>
<keyword evidence="10" id="KW-1185">Reference proteome</keyword>
<dbReference type="AlphaFoldDB" id="A0AAW0XYW6"/>
<evidence type="ECO:0000313" key="10">
    <source>
        <dbReference type="Proteomes" id="UP001445076"/>
    </source>
</evidence>
<dbReference type="Gene3D" id="3.20.20.140">
    <property type="entry name" value="Metal-dependent hydrolases"/>
    <property type="match status" value="2"/>
</dbReference>
<evidence type="ECO:0000256" key="6">
    <source>
        <dbReference type="ARBA" id="ARBA00023080"/>
    </source>
</evidence>
<dbReference type="Proteomes" id="UP001445076">
    <property type="component" value="Unassembled WGS sequence"/>
</dbReference>
<evidence type="ECO:0000313" key="9">
    <source>
        <dbReference type="EMBL" id="KAK8749002.1"/>
    </source>
</evidence>
<dbReference type="GO" id="GO:0004000">
    <property type="term" value="F:adenosine deaminase activity"/>
    <property type="evidence" value="ECO:0007669"/>
    <property type="project" value="TreeGrafter"/>
</dbReference>
<evidence type="ECO:0000259" key="8">
    <source>
        <dbReference type="Pfam" id="PF00962"/>
    </source>
</evidence>
<keyword evidence="5" id="KW-0862">Zinc</keyword>
<organism evidence="9 10">
    <name type="scientific">Cherax quadricarinatus</name>
    <name type="common">Australian red claw crayfish</name>
    <dbReference type="NCBI Taxonomy" id="27406"/>
    <lineage>
        <taxon>Eukaryota</taxon>
        <taxon>Metazoa</taxon>
        <taxon>Ecdysozoa</taxon>
        <taxon>Arthropoda</taxon>
        <taxon>Crustacea</taxon>
        <taxon>Multicrustacea</taxon>
        <taxon>Malacostraca</taxon>
        <taxon>Eumalacostraca</taxon>
        <taxon>Eucarida</taxon>
        <taxon>Decapoda</taxon>
        <taxon>Pleocyemata</taxon>
        <taxon>Astacidea</taxon>
        <taxon>Parastacoidea</taxon>
        <taxon>Parastacidae</taxon>
        <taxon>Cherax</taxon>
    </lineage>
</organism>
<evidence type="ECO:0000256" key="5">
    <source>
        <dbReference type="ARBA" id="ARBA00022833"/>
    </source>
</evidence>
<dbReference type="InterPro" id="IPR032466">
    <property type="entry name" value="Metal_Hydrolase"/>
</dbReference>
<sequence length="288" mass="32393">MDLLTYCKRLPKIELHAHLTGSLSDETVLKLLNSKLKCVHVNLPKSAEVTIRRGHRRTLEEQEMKTNCITVRLLLSIDRSRGIDDAWNTLQLAKEYKTHEIYKNLICGLDVSGNPACGNLTNYIPVLEEAKKCGLKLAIHLAEIPNEAETLAVLRTGLVDRIGHGTFIHPSSGGSQELLYYVQHYHLPLELCLSSNVKCGTVKNIEDHHLAHWRKENHPVIICTDDKGVFSTSLSEEFHLCAEAFNLSQNELNELCITAVEATFQSQHEKQKLAQLIQNELKSCTAIN</sequence>
<proteinExistence type="inferred from homology"/>
<evidence type="ECO:0000256" key="3">
    <source>
        <dbReference type="ARBA" id="ARBA00022723"/>
    </source>
</evidence>
<comment type="caution">
    <text evidence="9">The sequence shown here is derived from an EMBL/GenBank/DDBJ whole genome shotgun (WGS) entry which is preliminary data.</text>
</comment>
<reference evidence="9 10" key="1">
    <citation type="journal article" date="2024" name="BMC Genomics">
        <title>Genome assembly of redclaw crayfish (Cherax quadricarinatus) provides insights into its immune adaptation and hypoxia tolerance.</title>
        <authorList>
            <person name="Liu Z."/>
            <person name="Zheng J."/>
            <person name="Li H."/>
            <person name="Fang K."/>
            <person name="Wang S."/>
            <person name="He J."/>
            <person name="Zhou D."/>
            <person name="Weng S."/>
            <person name="Chi M."/>
            <person name="Gu Z."/>
            <person name="He J."/>
            <person name="Li F."/>
            <person name="Wang M."/>
        </authorList>
    </citation>
    <scope>NUCLEOTIDE SEQUENCE [LARGE SCALE GENOMIC DNA]</scope>
    <source>
        <strain evidence="9">ZL_2023a</strain>
    </source>
</reference>
<comment type="similarity">
    <text evidence="2">Belongs to the metallo-dependent hydrolases superfamily. Adenosine and AMP deaminases family.</text>
</comment>
<evidence type="ECO:0000256" key="2">
    <source>
        <dbReference type="ARBA" id="ARBA00006676"/>
    </source>
</evidence>
<protein>
    <recommendedName>
        <fullName evidence="8">Adenosine deaminase domain-containing protein</fullName>
    </recommendedName>
</protein>
<comment type="cofactor">
    <cofactor evidence="1">
        <name>Zn(2+)</name>
        <dbReference type="ChEBI" id="CHEBI:29105"/>
    </cofactor>
</comment>
<dbReference type="InterPro" id="IPR001365">
    <property type="entry name" value="A_deaminase_dom"/>
</dbReference>
<evidence type="ECO:0000256" key="4">
    <source>
        <dbReference type="ARBA" id="ARBA00022801"/>
    </source>
</evidence>
<dbReference type="GO" id="GO:0046872">
    <property type="term" value="F:metal ion binding"/>
    <property type="evidence" value="ECO:0007669"/>
    <property type="project" value="UniProtKB-KW"/>
</dbReference>
<dbReference type="GO" id="GO:0046103">
    <property type="term" value="P:inosine biosynthetic process"/>
    <property type="evidence" value="ECO:0007669"/>
    <property type="project" value="TreeGrafter"/>
</dbReference>
<evidence type="ECO:0000256" key="1">
    <source>
        <dbReference type="ARBA" id="ARBA00001947"/>
    </source>
</evidence>
<keyword evidence="4" id="KW-0378">Hydrolase</keyword>
<dbReference type="InterPro" id="IPR006330">
    <property type="entry name" value="Ado/ade_deaminase"/>
</dbReference>